<dbReference type="EMBL" id="JBHSPF010000015">
    <property type="protein sequence ID" value="MFC5627887.1"/>
    <property type="molecule type" value="Genomic_DNA"/>
</dbReference>
<sequence length="101" mass="11582">MLVRLLNISVVVLILWIIALATFATVNPAGAEELFSIPWIKFGGLFINIVLFVSAVTNLLRIYHKEKEVRLVHLKNAIILLVIVTFLIEWKNDWPVIRSLF</sequence>
<keyword evidence="1" id="KW-0472">Membrane</keyword>
<comment type="caution">
    <text evidence="2">The sequence shown here is derived from an EMBL/GenBank/DDBJ whole genome shotgun (WGS) entry which is preliminary data.</text>
</comment>
<accession>A0ABW0U542</accession>
<dbReference type="Proteomes" id="UP001596143">
    <property type="component" value="Unassembled WGS sequence"/>
</dbReference>
<protein>
    <submittedName>
        <fullName evidence="2">Uncharacterized protein</fullName>
    </submittedName>
</protein>
<dbReference type="RefSeq" id="WP_270896217.1">
    <property type="nucleotide sequence ID" value="NZ_JBHSPF010000015.1"/>
</dbReference>
<feature type="transmembrane region" description="Helical" evidence="1">
    <location>
        <begin position="38"/>
        <end position="60"/>
    </location>
</feature>
<name>A0ABW0U542_9BACI</name>
<evidence type="ECO:0000313" key="3">
    <source>
        <dbReference type="Proteomes" id="UP001596143"/>
    </source>
</evidence>
<keyword evidence="1" id="KW-0812">Transmembrane</keyword>
<proteinExistence type="predicted"/>
<keyword evidence="3" id="KW-1185">Reference proteome</keyword>
<organism evidence="2 3">
    <name type="scientific">Aliibacillus thermotolerans</name>
    <dbReference type="NCBI Taxonomy" id="1834418"/>
    <lineage>
        <taxon>Bacteria</taxon>
        <taxon>Bacillati</taxon>
        <taxon>Bacillota</taxon>
        <taxon>Bacilli</taxon>
        <taxon>Bacillales</taxon>
        <taxon>Bacillaceae</taxon>
        <taxon>Aliibacillus</taxon>
    </lineage>
</organism>
<evidence type="ECO:0000256" key="1">
    <source>
        <dbReference type="SAM" id="Phobius"/>
    </source>
</evidence>
<evidence type="ECO:0000313" key="2">
    <source>
        <dbReference type="EMBL" id="MFC5627887.1"/>
    </source>
</evidence>
<gene>
    <name evidence="2" type="ORF">ACFPTR_03125</name>
</gene>
<feature type="transmembrane region" description="Helical" evidence="1">
    <location>
        <begin position="72"/>
        <end position="90"/>
    </location>
</feature>
<keyword evidence="1" id="KW-1133">Transmembrane helix</keyword>
<feature type="transmembrane region" description="Helical" evidence="1">
    <location>
        <begin position="5"/>
        <end position="26"/>
    </location>
</feature>
<reference evidence="3" key="1">
    <citation type="journal article" date="2019" name="Int. J. Syst. Evol. Microbiol.">
        <title>The Global Catalogue of Microorganisms (GCM) 10K type strain sequencing project: providing services to taxonomists for standard genome sequencing and annotation.</title>
        <authorList>
            <consortium name="The Broad Institute Genomics Platform"/>
            <consortium name="The Broad Institute Genome Sequencing Center for Infectious Disease"/>
            <person name="Wu L."/>
            <person name="Ma J."/>
        </authorList>
    </citation>
    <scope>NUCLEOTIDE SEQUENCE [LARGE SCALE GENOMIC DNA]</scope>
    <source>
        <strain evidence="3">CGMCC 1.15790</strain>
    </source>
</reference>